<keyword evidence="4" id="KW-1185">Reference proteome</keyword>
<dbReference type="RefSeq" id="WP_250873568.1">
    <property type="nucleotide sequence ID" value="NZ_JALXFV010000005.1"/>
</dbReference>
<dbReference type="Pfam" id="PF24042">
    <property type="entry name" value="DUF7351"/>
    <property type="match status" value="1"/>
</dbReference>
<evidence type="ECO:0000259" key="1">
    <source>
        <dbReference type="Pfam" id="PF24038"/>
    </source>
</evidence>
<dbReference type="Gene3D" id="1.10.10.10">
    <property type="entry name" value="Winged helix-like DNA-binding domain superfamily/Winged helix DNA-binding domain"/>
    <property type="match status" value="1"/>
</dbReference>
<sequence>MNDEVENPFSLLADETRLGIVEAIGDASGDGEYVSLPYSAIQAALGDHDAGNLNYHLRKLKARFVERTDDGYRLTVPGIRVYQAISSGQFDGDRPTVPPTELDADCDECGAPLLASYEDGRFFVHCSDCDIMLHRYPVSPNSFDPDDVEDLVRTANTRIHLDFSSMVDGICPYCSGTVDHDLSTDDRVDAGVEERDVFAHLTCRVCGWFNHLSVEMVAFHHPVTVVFFERRGVPEHYLDPVVPGEWTTTVPSTDPWRVEVTIDLDGAEGTSPVGRDATLGTGDTLRLVVDGALDVVEWAVLE</sequence>
<proteinExistence type="predicted"/>
<reference evidence="3 4" key="1">
    <citation type="journal article" date="2019" name="Int. J. Syst. Evol. Microbiol.">
        <title>The Global Catalogue of Microorganisms (GCM) 10K type strain sequencing project: providing services to taxonomists for standard genome sequencing and annotation.</title>
        <authorList>
            <consortium name="The Broad Institute Genomics Platform"/>
            <consortium name="The Broad Institute Genome Sequencing Center for Infectious Disease"/>
            <person name="Wu L."/>
            <person name="Ma J."/>
        </authorList>
    </citation>
    <scope>NUCLEOTIDE SEQUENCE [LARGE SCALE GENOMIC DNA]</scope>
    <source>
        <strain evidence="3 4">CGMCC 1.12563</strain>
    </source>
</reference>
<dbReference type="CDD" id="cd00090">
    <property type="entry name" value="HTH_ARSR"/>
    <property type="match status" value="1"/>
</dbReference>
<dbReference type="InterPro" id="IPR055775">
    <property type="entry name" value="DUF7351"/>
</dbReference>
<dbReference type="Proteomes" id="UP001597187">
    <property type="component" value="Unassembled WGS sequence"/>
</dbReference>
<gene>
    <name evidence="3" type="ORF">ACFSBT_09900</name>
</gene>
<dbReference type="Pfam" id="PF24038">
    <property type="entry name" value="DUF7347"/>
    <property type="match status" value="1"/>
</dbReference>
<protein>
    <submittedName>
        <fullName evidence="3">ArsR/SmtB family transcription factor</fullName>
    </submittedName>
</protein>
<organism evidence="3 4">
    <name type="scientific">Halomarina rubra</name>
    <dbReference type="NCBI Taxonomy" id="2071873"/>
    <lineage>
        <taxon>Archaea</taxon>
        <taxon>Methanobacteriati</taxon>
        <taxon>Methanobacteriota</taxon>
        <taxon>Stenosarchaea group</taxon>
        <taxon>Halobacteria</taxon>
        <taxon>Halobacteriales</taxon>
        <taxon>Natronomonadaceae</taxon>
        <taxon>Halomarina</taxon>
    </lineage>
</organism>
<dbReference type="EMBL" id="JBHUDC010000005">
    <property type="protein sequence ID" value="MFD1513591.1"/>
    <property type="molecule type" value="Genomic_DNA"/>
</dbReference>
<dbReference type="InterPro" id="IPR011991">
    <property type="entry name" value="ArsR-like_HTH"/>
</dbReference>
<accession>A0ABD6AV13</accession>
<evidence type="ECO:0000313" key="4">
    <source>
        <dbReference type="Proteomes" id="UP001597187"/>
    </source>
</evidence>
<evidence type="ECO:0000259" key="2">
    <source>
        <dbReference type="Pfam" id="PF24042"/>
    </source>
</evidence>
<evidence type="ECO:0000313" key="3">
    <source>
        <dbReference type="EMBL" id="MFD1513591.1"/>
    </source>
</evidence>
<feature type="domain" description="DUF7351" evidence="2">
    <location>
        <begin position="103"/>
        <end position="277"/>
    </location>
</feature>
<feature type="domain" description="DUF7347" evidence="1">
    <location>
        <begin position="7"/>
        <end position="85"/>
    </location>
</feature>
<dbReference type="InterPro" id="IPR055771">
    <property type="entry name" value="DUF7347"/>
</dbReference>
<dbReference type="AlphaFoldDB" id="A0ABD6AV13"/>
<dbReference type="InterPro" id="IPR036388">
    <property type="entry name" value="WH-like_DNA-bd_sf"/>
</dbReference>
<comment type="caution">
    <text evidence="3">The sequence shown here is derived from an EMBL/GenBank/DDBJ whole genome shotgun (WGS) entry which is preliminary data.</text>
</comment>
<name>A0ABD6AV13_9EURY</name>